<protein>
    <recommendedName>
        <fullName evidence="7">Outer membrane protein assembly factor BamA</fullName>
    </recommendedName>
</protein>
<keyword evidence="3" id="KW-0812">Transmembrane</keyword>
<dbReference type="STRING" id="234267.Acid_0748"/>
<dbReference type="Gene3D" id="3.10.20.310">
    <property type="entry name" value="membrane protein fhac"/>
    <property type="match status" value="5"/>
</dbReference>
<feature type="domain" description="POTRA" evidence="8">
    <location>
        <begin position="354"/>
        <end position="441"/>
    </location>
</feature>
<keyword evidence="6" id="KW-0998">Cell outer membrane</keyword>
<dbReference type="InterPro" id="IPR039910">
    <property type="entry name" value="D15-like"/>
</dbReference>
<name>Q02B19_SOLUE</name>
<dbReference type="AlphaFoldDB" id="Q02B19"/>
<dbReference type="Gene3D" id="2.40.160.50">
    <property type="entry name" value="membrane protein fhac: a member of the omp85/tpsb transporter family"/>
    <property type="match status" value="1"/>
</dbReference>
<accession>Q02B19</accession>
<keyword evidence="4" id="KW-0677">Repeat</keyword>
<evidence type="ECO:0000256" key="1">
    <source>
        <dbReference type="ARBA" id="ARBA00004370"/>
    </source>
</evidence>
<keyword evidence="2" id="KW-1134">Transmembrane beta strand</keyword>
<gene>
    <name evidence="9" type="ordered locus">Acid_0748</name>
</gene>
<dbReference type="OrthoDB" id="9776356at2"/>
<evidence type="ECO:0000256" key="7">
    <source>
        <dbReference type="NCBIfam" id="TIGR03303"/>
    </source>
</evidence>
<evidence type="ECO:0000259" key="8">
    <source>
        <dbReference type="PROSITE" id="PS51779"/>
    </source>
</evidence>
<dbReference type="Pfam" id="PF07244">
    <property type="entry name" value="POTRA"/>
    <property type="match status" value="4"/>
</dbReference>
<dbReference type="EMBL" id="CP000473">
    <property type="protein sequence ID" value="ABJ81747.1"/>
    <property type="molecule type" value="Genomic_DNA"/>
</dbReference>
<dbReference type="NCBIfam" id="TIGR03303">
    <property type="entry name" value="OM_YaeT"/>
    <property type="match status" value="1"/>
</dbReference>
<organism evidence="9">
    <name type="scientific">Solibacter usitatus (strain Ellin6076)</name>
    <dbReference type="NCBI Taxonomy" id="234267"/>
    <lineage>
        <taxon>Bacteria</taxon>
        <taxon>Pseudomonadati</taxon>
        <taxon>Acidobacteriota</taxon>
        <taxon>Terriglobia</taxon>
        <taxon>Bryobacterales</taxon>
        <taxon>Solibacteraceae</taxon>
        <taxon>Candidatus Solibacter</taxon>
    </lineage>
</organism>
<dbReference type="eggNOG" id="COG4775">
    <property type="taxonomic scope" value="Bacteria"/>
</dbReference>
<keyword evidence="5" id="KW-0472">Membrane</keyword>
<evidence type="ECO:0000256" key="2">
    <source>
        <dbReference type="ARBA" id="ARBA00022452"/>
    </source>
</evidence>
<dbReference type="Pfam" id="PF01103">
    <property type="entry name" value="Omp85"/>
    <property type="match status" value="1"/>
</dbReference>
<dbReference type="InterPro" id="IPR000184">
    <property type="entry name" value="Bac_surfAg_D15"/>
</dbReference>
<evidence type="ECO:0000256" key="3">
    <source>
        <dbReference type="ARBA" id="ARBA00022692"/>
    </source>
</evidence>
<sequence length="990" mass="111383" precursor="true">MNLVRSLLAYSFYMIVLLAASPWRVCGQAQKFEGMTVANIRFEPREQPLEGSYLFEILPLKRGEPLRASVVRASIERLFATGQYLDIKVSAEPYNGGVIVTFITTNSWFIGDVSVAGRVSDPPNRGQLVNATRLDLGEPYTENALNVAIAAQKRLLEGNGLYLSSISPTFDYDTEHQQINIRFRIDSGARARFFRPVLLGDYKLDPARILTATRFRRWLIHTWKPVTQTRMRQGLDGVRSLYQRENRLEAKVQLESVRFDPGTMRLVPTLNINAGPRIEVSTVGAKLSQSKLRRYVPIFEEHAVDQDLLLEGARNLRDYYQSQGFFEAQVEVVPQKVINDKADVTYLVNTGKRHRLVSIVIKGNKYFTTDVIRERMYLQIARRLQFPHGRFSENLLRRDRDTIINLYESNGFRDVKVTSRVVDDDKGKVGDIAVTINIDEGPQYLVNHVEIIGMQKLDQSRIMNKLSSVEGQPFSEFNVAVDRDTILAQYFDNGFPRATFEWSSKPAAEPHRVDLVFTIQENEQQFVRAVVVTGLKITNPSLVSRNLLLNPGDPLSPTAMTNTQRRLYELGVFAKVDAAIQNPEGATTRKFVLFNMEEAARYSMAFGVGAELGRIGGCQTCLDAPAGTTGFSPRVSWDVTRNNIWGLGHSLTLSTRASTLEKRALLAYNWPRFQGNDRLTLTLTALYLDSRDVRTFTSKREEVSMQLFQRLTKASTLFYRYSYRRVSVDEATLKISPLLINLLSQPVRVGILSVGWVLDRRDDPVDPHKGVYNTIDIGVAEHMIGSDVNFARFLLRNATYHPIGKRLVLARSTQIGDIYAFHPNGDALNAIPLPERFYGGGGTSNRGFPENQAGPRDLSTGFPVGGTALLFNQTEMRFPLIGDNIGGVLFHDVGNIYTTAGAFSLRQTQRSIQDFNYMVHAVGIGVRYRTPVGPLRVDLGYSINPPTFFGFKGTQQDLLNAGVNPCLNSPQCVVQNISHFQYFFSIGQTF</sequence>
<dbReference type="PANTHER" id="PTHR12815">
    <property type="entry name" value="SORTING AND ASSEMBLY MACHINERY SAMM50 PROTEIN FAMILY MEMBER"/>
    <property type="match status" value="1"/>
</dbReference>
<dbReference type="InterPro" id="IPR023707">
    <property type="entry name" value="OM_assembly_BamA"/>
</dbReference>
<reference evidence="9" key="1">
    <citation type="submission" date="2006-10" db="EMBL/GenBank/DDBJ databases">
        <title>Complete sequence of Solibacter usitatus Ellin6076.</title>
        <authorList>
            <consortium name="US DOE Joint Genome Institute"/>
            <person name="Copeland A."/>
            <person name="Lucas S."/>
            <person name="Lapidus A."/>
            <person name="Barry K."/>
            <person name="Detter J.C."/>
            <person name="Glavina del Rio T."/>
            <person name="Hammon N."/>
            <person name="Israni S."/>
            <person name="Dalin E."/>
            <person name="Tice H."/>
            <person name="Pitluck S."/>
            <person name="Thompson L.S."/>
            <person name="Brettin T."/>
            <person name="Bruce D."/>
            <person name="Han C."/>
            <person name="Tapia R."/>
            <person name="Gilna P."/>
            <person name="Schmutz J."/>
            <person name="Larimer F."/>
            <person name="Land M."/>
            <person name="Hauser L."/>
            <person name="Kyrpides N."/>
            <person name="Mikhailova N."/>
            <person name="Janssen P.H."/>
            <person name="Kuske C.R."/>
            <person name="Richardson P."/>
        </authorList>
    </citation>
    <scope>NUCLEOTIDE SEQUENCE</scope>
    <source>
        <strain evidence="9">Ellin6076</strain>
    </source>
</reference>
<dbReference type="InterPro" id="IPR034746">
    <property type="entry name" value="POTRA"/>
</dbReference>
<comment type="subcellular location">
    <subcellularLocation>
        <location evidence="1">Membrane</location>
    </subcellularLocation>
</comment>
<dbReference type="GO" id="GO:0071709">
    <property type="term" value="P:membrane assembly"/>
    <property type="evidence" value="ECO:0007669"/>
    <property type="project" value="InterPro"/>
</dbReference>
<dbReference type="HOGENOM" id="CLU_282519_0_0_0"/>
<evidence type="ECO:0000313" key="9">
    <source>
        <dbReference type="EMBL" id="ABJ81747.1"/>
    </source>
</evidence>
<dbReference type="PROSITE" id="PS51779">
    <property type="entry name" value="POTRA"/>
    <property type="match status" value="1"/>
</dbReference>
<evidence type="ECO:0000256" key="5">
    <source>
        <dbReference type="ARBA" id="ARBA00023136"/>
    </source>
</evidence>
<evidence type="ECO:0000256" key="4">
    <source>
        <dbReference type="ARBA" id="ARBA00022737"/>
    </source>
</evidence>
<dbReference type="PANTHER" id="PTHR12815:SF18">
    <property type="entry name" value="SORTING AND ASSEMBLY MACHINERY COMPONENT 50 HOMOLOG"/>
    <property type="match status" value="1"/>
</dbReference>
<evidence type="ECO:0000256" key="6">
    <source>
        <dbReference type="ARBA" id="ARBA00023237"/>
    </source>
</evidence>
<dbReference type="InParanoid" id="Q02B19"/>
<proteinExistence type="predicted"/>
<dbReference type="InterPro" id="IPR010827">
    <property type="entry name" value="BamA/TamA_POTRA"/>
</dbReference>
<dbReference type="KEGG" id="sus:Acid_0748"/>
<dbReference type="GO" id="GO:0009279">
    <property type="term" value="C:cell outer membrane"/>
    <property type="evidence" value="ECO:0007669"/>
    <property type="project" value="UniProtKB-UniRule"/>
</dbReference>